<dbReference type="EMBL" id="BDGG01000008">
    <property type="protein sequence ID" value="GAV02290.1"/>
    <property type="molecule type" value="Genomic_DNA"/>
</dbReference>
<evidence type="ECO:0000313" key="1">
    <source>
        <dbReference type="EMBL" id="GAV02290.1"/>
    </source>
</evidence>
<protein>
    <submittedName>
        <fullName evidence="1">Uncharacterized protein</fullName>
    </submittedName>
</protein>
<keyword evidence="2" id="KW-1185">Reference proteome</keyword>
<comment type="caution">
    <text evidence="1">The sequence shown here is derived from an EMBL/GenBank/DDBJ whole genome shotgun (WGS) entry which is preliminary data.</text>
</comment>
<evidence type="ECO:0000313" key="2">
    <source>
        <dbReference type="Proteomes" id="UP000186922"/>
    </source>
</evidence>
<name>A0A1D1VL04_RAMVA</name>
<reference evidence="1 2" key="1">
    <citation type="journal article" date="2016" name="Nat. Commun.">
        <title>Extremotolerant tardigrade genome and improved radiotolerance of human cultured cells by tardigrade-unique protein.</title>
        <authorList>
            <person name="Hashimoto T."/>
            <person name="Horikawa D.D."/>
            <person name="Saito Y."/>
            <person name="Kuwahara H."/>
            <person name="Kozuka-Hata H."/>
            <person name="Shin-I T."/>
            <person name="Minakuchi Y."/>
            <person name="Ohishi K."/>
            <person name="Motoyama A."/>
            <person name="Aizu T."/>
            <person name="Enomoto A."/>
            <person name="Kondo K."/>
            <person name="Tanaka S."/>
            <person name="Hara Y."/>
            <person name="Koshikawa S."/>
            <person name="Sagara H."/>
            <person name="Miura T."/>
            <person name="Yokobori S."/>
            <person name="Miyagawa K."/>
            <person name="Suzuki Y."/>
            <person name="Kubo T."/>
            <person name="Oyama M."/>
            <person name="Kohara Y."/>
            <person name="Fujiyama A."/>
            <person name="Arakawa K."/>
            <person name="Katayama T."/>
            <person name="Toyoda A."/>
            <person name="Kunieda T."/>
        </authorList>
    </citation>
    <scope>NUCLEOTIDE SEQUENCE [LARGE SCALE GENOMIC DNA]</scope>
    <source>
        <strain evidence="1 2">YOKOZUNA-1</strain>
    </source>
</reference>
<dbReference type="AlphaFoldDB" id="A0A1D1VL04"/>
<sequence>MDVFKVLANQSSTMNELGTIQKPTTQAILVLVSTHEQVSQKSSQQTACSVTFMPTSTIRVLYGSKKRLIKIDPTFKDKNTY</sequence>
<gene>
    <name evidence="1" type="primary">RvY_12879-1</name>
    <name evidence="1" type="synonym">RvY_12879.1</name>
    <name evidence="1" type="ORF">RvY_12879</name>
</gene>
<accession>A0A1D1VL04</accession>
<proteinExistence type="predicted"/>
<organism evidence="1 2">
    <name type="scientific">Ramazzottius varieornatus</name>
    <name type="common">Water bear</name>
    <name type="synonym">Tardigrade</name>
    <dbReference type="NCBI Taxonomy" id="947166"/>
    <lineage>
        <taxon>Eukaryota</taxon>
        <taxon>Metazoa</taxon>
        <taxon>Ecdysozoa</taxon>
        <taxon>Tardigrada</taxon>
        <taxon>Eutardigrada</taxon>
        <taxon>Parachela</taxon>
        <taxon>Hypsibioidea</taxon>
        <taxon>Ramazzottiidae</taxon>
        <taxon>Ramazzottius</taxon>
    </lineage>
</organism>
<dbReference type="Proteomes" id="UP000186922">
    <property type="component" value="Unassembled WGS sequence"/>
</dbReference>